<feature type="transmembrane region" description="Helical" evidence="6">
    <location>
        <begin position="170"/>
        <end position="186"/>
    </location>
</feature>
<evidence type="ECO:0000256" key="3">
    <source>
        <dbReference type="ARBA" id="ARBA00022989"/>
    </source>
</evidence>
<dbReference type="Pfam" id="PF19358">
    <property type="entry name" value="DUF5935"/>
    <property type="match status" value="1"/>
</dbReference>
<evidence type="ECO:0000313" key="10">
    <source>
        <dbReference type="Proteomes" id="UP000004200"/>
    </source>
</evidence>
<organism evidence="9 10">
    <name type="scientific">Thiorhodococcus drewsii AZ1</name>
    <dbReference type="NCBI Taxonomy" id="765913"/>
    <lineage>
        <taxon>Bacteria</taxon>
        <taxon>Pseudomonadati</taxon>
        <taxon>Pseudomonadota</taxon>
        <taxon>Gammaproteobacteria</taxon>
        <taxon>Chromatiales</taxon>
        <taxon>Chromatiaceae</taxon>
        <taxon>Thiorhodococcus</taxon>
    </lineage>
</organism>
<feature type="transmembrane region" description="Helical" evidence="6">
    <location>
        <begin position="330"/>
        <end position="354"/>
    </location>
</feature>
<dbReference type="Proteomes" id="UP000004200">
    <property type="component" value="Unassembled WGS sequence"/>
</dbReference>
<evidence type="ECO:0000256" key="5">
    <source>
        <dbReference type="SAM" id="MobiDB-lite"/>
    </source>
</evidence>
<feature type="transmembrane region" description="Helical" evidence="6">
    <location>
        <begin position="198"/>
        <end position="230"/>
    </location>
</feature>
<evidence type="ECO:0000259" key="7">
    <source>
        <dbReference type="Pfam" id="PF04932"/>
    </source>
</evidence>
<name>G2E6P4_9GAMM</name>
<feature type="transmembrane region" description="Helical" evidence="6">
    <location>
        <begin position="374"/>
        <end position="396"/>
    </location>
</feature>
<reference evidence="9 10" key="1">
    <citation type="submission" date="2011-06" db="EMBL/GenBank/DDBJ databases">
        <title>The draft genome of Thiorhodococcus drewsii AZ1.</title>
        <authorList>
            <consortium name="US DOE Joint Genome Institute (JGI-PGF)"/>
            <person name="Lucas S."/>
            <person name="Han J."/>
            <person name="Lapidus A."/>
            <person name="Cheng J.-F."/>
            <person name="Goodwin L."/>
            <person name="Pitluck S."/>
            <person name="Peters L."/>
            <person name="Land M.L."/>
            <person name="Hauser L."/>
            <person name="Vogl K."/>
            <person name="Liu Z."/>
            <person name="Imhoff J."/>
            <person name="Thiel V."/>
            <person name="Frigaard N.-U."/>
            <person name="Bryant D.A."/>
            <person name="Woyke T.J."/>
        </authorList>
    </citation>
    <scope>NUCLEOTIDE SEQUENCE [LARGE SCALE GENOMIC DNA]</scope>
    <source>
        <strain evidence="9 10">AZ1</strain>
    </source>
</reference>
<evidence type="ECO:0000256" key="6">
    <source>
        <dbReference type="SAM" id="Phobius"/>
    </source>
</evidence>
<dbReference type="InterPro" id="IPR017528">
    <property type="entry name" value="CHP03097O-antigen_lig-rel"/>
</dbReference>
<feature type="transmembrane region" description="Helical" evidence="6">
    <location>
        <begin position="76"/>
        <end position="94"/>
    </location>
</feature>
<gene>
    <name evidence="9" type="ORF">ThidrDRAFT_3957</name>
</gene>
<dbReference type="EMBL" id="AFWT01000042">
    <property type="protein sequence ID" value="EGV28254.1"/>
    <property type="molecule type" value="Genomic_DNA"/>
</dbReference>
<evidence type="ECO:0000256" key="2">
    <source>
        <dbReference type="ARBA" id="ARBA00022692"/>
    </source>
</evidence>
<keyword evidence="10" id="KW-1185">Reference proteome</keyword>
<dbReference type="OrthoDB" id="9772644at2"/>
<dbReference type="PANTHER" id="PTHR37422">
    <property type="entry name" value="TEICHURONIC ACID BIOSYNTHESIS PROTEIN TUAE"/>
    <property type="match status" value="1"/>
</dbReference>
<feature type="domain" description="O-antigen ligase-related" evidence="7">
    <location>
        <begin position="200"/>
        <end position="337"/>
    </location>
</feature>
<accession>G2E6P4</accession>
<keyword evidence="4 6" id="KW-0472">Membrane</keyword>
<dbReference type="eggNOG" id="COG3307">
    <property type="taxonomic scope" value="Bacteria"/>
</dbReference>
<evidence type="ECO:0000256" key="4">
    <source>
        <dbReference type="ARBA" id="ARBA00023136"/>
    </source>
</evidence>
<comment type="subcellular location">
    <subcellularLocation>
        <location evidence="1">Membrane</location>
        <topology evidence="1">Multi-pass membrane protein</topology>
    </subcellularLocation>
</comment>
<dbReference type="InterPro" id="IPR007016">
    <property type="entry name" value="O-antigen_ligase-rel_domated"/>
</dbReference>
<feature type="transmembrane region" description="Helical" evidence="6">
    <location>
        <begin position="43"/>
        <end position="64"/>
    </location>
</feature>
<feature type="transmembrane region" description="Helical" evidence="6">
    <location>
        <begin position="129"/>
        <end position="150"/>
    </location>
</feature>
<sequence length="442" mass="48716">MRDLLLVAIFGAAIIPALTRPYLAAYIWAWLGLMSPQRQVWSFATSIPFSQLTAVVGLVSLLLGKQRKLNVMSPETTLLLLLVIWTCITTIFALNPLGAQEELERFIKIQLFIFITIAAMSDRQKLYGLVWVIVLSIGFYGAKGGLFTILTGGHHQVLGPAGTFIGDNNTMALANLMVIPLMRYLHLQESNRWIRLGLLAAMLLTAAAVLGSQSRGAFLGILAIGLFSWWKSPGKLGSSLIVAVVATLILTFMPQTWWDKMDTIGNYEEDGSAQGRLNAWGMAIKIANDRLVGGGARAATGLTCAQYADNPNVCVDFHSIYFEMLGEQGWIGFGLFVTLGLLTWFRCATIVNQYRDDPERQWAANLAQMVQVSLIGYGTSGAFLGLSYWDFPYYLIALAVITRKLSDNATDVAEHTPHPSSHHSIPALAKKRKREEITTTKR</sequence>
<dbReference type="PATRIC" id="fig|765913.3.peg.4028"/>
<evidence type="ECO:0000313" key="9">
    <source>
        <dbReference type="EMBL" id="EGV28254.1"/>
    </source>
</evidence>
<dbReference type="STRING" id="765913.ThidrDRAFT_3957"/>
<protein>
    <submittedName>
        <fullName evidence="9">Wzy family polymerase, exosortase system type 1 associated</fullName>
    </submittedName>
</protein>
<dbReference type="AlphaFoldDB" id="G2E6P4"/>
<dbReference type="InterPro" id="IPR051533">
    <property type="entry name" value="WaaL-like"/>
</dbReference>
<dbReference type="NCBIfam" id="TIGR03097">
    <property type="entry name" value="PEP_O_lig_1"/>
    <property type="match status" value="1"/>
</dbReference>
<feature type="domain" description="DUF5935" evidence="8">
    <location>
        <begin position="1"/>
        <end position="186"/>
    </location>
</feature>
<dbReference type="RefSeq" id="WP_007042670.1">
    <property type="nucleotide sequence ID" value="NZ_AFWT01000042.1"/>
</dbReference>
<proteinExistence type="predicted"/>
<evidence type="ECO:0000259" key="8">
    <source>
        <dbReference type="Pfam" id="PF19358"/>
    </source>
</evidence>
<dbReference type="PANTHER" id="PTHR37422:SF13">
    <property type="entry name" value="LIPOPOLYSACCHARIDE BIOSYNTHESIS PROTEIN PA4999-RELATED"/>
    <property type="match status" value="1"/>
</dbReference>
<feature type="transmembrane region" description="Helical" evidence="6">
    <location>
        <begin position="236"/>
        <end position="253"/>
    </location>
</feature>
<evidence type="ECO:0000256" key="1">
    <source>
        <dbReference type="ARBA" id="ARBA00004141"/>
    </source>
</evidence>
<dbReference type="Pfam" id="PF04932">
    <property type="entry name" value="Wzy_C"/>
    <property type="match status" value="1"/>
</dbReference>
<keyword evidence="3 6" id="KW-1133">Transmembrane helix</keyword>
<feature type="region of interest" description="Disordered" evidence="5">
    <location>
        <begin position="411"/>
        <end position="442"/>
    </location>
</feature>
<comment type="caution">
    <text evidence="9">The sequence shown here is derived from an EMBL/GenBank/DDBJ whole genome shotgun (WGS) entry which is preliminary data.</text>
</comment>
<dbReference type="InterPro" id="IPR045979">
    <property type="entry name" value="DUF5935"/>
</dbReference>
<dbReference type="GO" id="GO:0016020">
    <property type="term" value="C:membrane"/>
    <property type="evidence" value="ECO:0007669"/>
    <property type="project" value="UniProtKB-SubCell"/>
</dbReference>
<keyword evidence="2 6" id="KW-0812">Transmembrane</keyword>